<sequence length="588" mass="69330">MESENIENGQQRNTFLNQWNNLLDNLNDLDAMKSYAFQGGLRDSAVRTIYWRVMLGCLSRDQSQWLSTIKKDREFYENLKKESEKIPDQEDVFGLSLDINNPLSLEADSPWNQYFADANLKETIEKDVDRTFPEINYFNDENVKEMMKNVLFIYSKRNSQLSYRQGMHEILAPILFTLHYDHCSYEDGDKSDITIFDNNNRSLLDYLNDNRYIEHDAYTIFCKVMSIIGQFYGTADELDEDQNIYFNFVYESSKKIRTAWVEKLDLIFDVRLKEIDRQLWNHLRNLDISPRLFGLRWLRLLFGREFPFHDLLFFWDVIFSDEPSFKIIDDIFLAMLVQLRRLLLAADYSTAMHFLMRYPPIDDVQNFINFCLHLRFPHRFSKPLDYAVSNYSHITVAGKPHPNQERKEKRLTNGEVQMNPITEYPSLHFTPTKNPQIDPLIWSTSTVRTTEEMVEELELLKEQVALLQSNLNDKDLTSRISSSRLVKLIPEIEESLTEPSKISKIIDEIRDIAQNLSKSTTTQKWIRIVSKPEQHALKILDISKDNGIKFRPRSQSGSNTKSQLRVTPRSLRNENELKELHFGMKKNF</sequence>
<accession>A0AC34RI87</accession>
<organism evidence="1 2">
    <name type="scientific">Panagrolaimus sp. JU765</name>
    <dbReference type="NCBI Taxonomy" id="591449"/>
    <lineage>
        <taxon>Eukaryota</taxon>
        <taxon>Metazoa</taxon>
        <taxon>Ecdysozoa</taxon>
        <taxon>Nematoda</taxon>
        <taxon>Chromadorea</taxon>
        <taxon>Rhabditida</taxon>
        <taxon>Tylenchina</taxon>
        <taxon>Panagrolaimomorpha</taxon>
        <taxon>Panagrolaimoidea</taxon>
        <taxon>Panagrolaimidae</taxon>
        <taxon>Panagrolaimus</taxon>
    </lineage>
</organism>
<reference evidence="2" key="1">
    <citation type="submission" date="2022-11" db="UniProtKB">
        <authorList>
            <consortium name="WormBaseParasite"/>
        </authorList>
    </citation>
    <scope>IDENTIFICATION</scope>
</reference>
<evidence type="ECO:0000313" key="1">
    <source>
        <dbReference type="Proteomes" id="UP000887576"/>
    </source>
</evidence>
<dbReference type="WBParaSite" id="JU765_v2.g6999.t1">
    <property type="protein sequence ID" value="JU765_v2.g6999.t1"/>
    <property type="gene ID" value="JU765_v2.g6999"/>
</dbReference>
<name>A0AC34RI87_9BILA</name>
<dbReference type="Proteomes" id="UP000887576">
    <property type="component" value="Unplaced"/>
</dbReference>
<evidence type="ECO:0000313" key="2">
    <source>
        <dbReference type="WBParaSite" id="JU765_v2.g6999.t1"/>
    </source>
</evidence>
<proteinExistence type="predicted"/>
<protein>
    <submittedName>
        <fullName evidence="2">Rab-GAP TBC domain-containing protein</fullName>
    </submittedName>
</protein>